<feature type="compositionally biased region" description="Basic and acidic residues" evidence="1">
    <location>
        <begin position="859"/>
        <end position="875"/>
    </location>
</feature>
<feature type="compositionally biased region" description="Pro residues" evidence="1">
    <location>
        <begin position="217"/>
        <end position="226"/>
    </location>
</feature>
<feature type="region of interest" description="Disordered" evidence="1">
    <location>
        <begin position="517"/>
        <end position="576"/>
    </location>
</feature>
<protein>
    <submittedName>
        <fullName evidence="2">Uncharacterized protein</fullName>
    </submittedName>
</protein>
<feature type="region of interest" description="Disordered" evidence="1">
    <location>
        <begin position="796"/>
        <end position="826"/>
    </location>
</feature>
<dbReference type="EMBL" id="JAECZO010000002">
    <property type="protein sequence ID" value="KAK7199847.1"/>
    <property type="molecule type" value="Genomic_DNA"/>
</dbReference>
<feature type="compositionally biased region" description="Polar residues" evidence="1">
    <location>
        <begin position="1"/>
        <end position="11"/>
    </location>
</feature>
<feature type="compositionally biased region" description="Low complexity" evidence="1">
    <location>
        <begin position="530"/>
        <end position="560"/>
    </location>
</feature>
<feature type="region of interest" description="Disordered" evidence="1">
    <location>
        <begin position="852"/>
        <end position="951"/>
    </location>
</feature>
<reference evidence="2 3" key="1">
    <citation type="journal article" date="2021" name="MBio">
        <title>A New Model Trypanosomatid, Novymonas esmeraldas: Genomic Perception of Its 'Candidatus Pandoraea novymonadis' Endosymbiont.</title>
        <authorList>
            <person name="Zakharova A."/>
            <person name="Saura A."/>
            <person name="Butenko A."/>
            <person name="Podesvova L."/>
            <person name="Warmusova S."/>
            <person name="Kostygov A.Y."/>
            <person name="Nenarokova A."/>
            <person name="Lukes J."/>
            <person name="Opperdoes F.R."/>
            <person name="Yurchenko V."/>
        </authorList>
    </citation>
    <scope>NUCLEOTIDE SEQUENCE [LARGE SCALE GENOMIC DNA]</scope>
    <source>
        <strain evidence="2 3">E262AT.01</strain>
    </source>
</reference>
<sequence>MQSSPAVNTATVADAPSHGGDHRATSVSLSPVVTPRAADEYRRRMRAMYLKYDPGQVHKVEVALERYRGYEEDVLQQLVKRYGPEPPPSESQQWEAGPSTAASRGDGGPADPAQVSPRDVGEENRVAAAGNPTTALSETAQVAGSYSERLSGMYLVYDPQKLRLVEGTLKRYKGREEAALQQLVKIYGPEPSPERVAAAKTAAAATVSTISAEAPEAPAPSLPSPSQPASTETVATLRRAEGFAPPAQAPPPGAAGAAHQGGSAEPAAVVVGAAEAARPPSSAERKQPGSPVSSRTASPTEAAAVGGRYRERLVALYHAYNPAKLHTVEGTLKKFAGKEEVAIQQLVRRYGAEPPPLSPEESRALLSTPVSVSAATITAAGNTAASMSGDSKPVSPVQPTTEHESLGSPRQRIVAILAAHEPDKVDRVDRILDTYKGREEEVIAKLQMRYAPQRRTSASDPLLDSPAKAHAAATLASQPAAVAPPAPPAPAAPPAPETVPLTPVIASLEVITENARTTLPAAPPPPPPVAATAPPSQRSSSRDSAAVPSSKPTVVSAAAAPPAPAPAPAAPEARRSPAMHRAALRLAAAHVEGIASRAVQGRYWAMWQAHHAKSRAAALLERGLWVATVGSAAGHYQLNDSAEPSYVVRSLTAVAAQEGSRTRAFSSEMQLAARALVASLRHCIESRVVEVQSGEEQQLADTLLHHWARTENFCPVTDSPELARALHQAAHLVEQLQELTTVIRTQAGQLQQLKALHRDVLERMEHAQAETEAVESLHAQLDAANHERHVLAQELQRVKEDKARPSATQAPPPRRYPTVEERKDGQIAKLQQELSKARNCLFLSKEAEEKMRVQLQHSRAREARREHEHRHREGTNARYSSSSPVQGRSRSARAGGAVRASLSDSPHRHRTPVSTPRGAFSQSIAQATPRRSSHPHPHLNGTAISSIRKPDAAVATAQERVNTSFNSSGAPWPASRYVTPSVEVERGPCPNCLTPLTSCCRDRDGAAVDKAAFCFSCRRSFSFGDLHQRDAREAVDHL</sequence>
<feature type="compositionally biased region" description="Low complexity" evidence="1">
    <location>
        <begin position="878"/>
        <end position="903"/>
    </location>
</feature>
<feature type="compositionally biased region" description="Polar residues" evidence="1">
    <location>
        <begin position="290"/>
        <end position="299"/>
    </location>
</feature>
<proteinExistence type="predicted"/>
<feature type="region of interest" description="Disordered" evidence="1">
    <location>
        <begin position="207"/>
        <end position="305"/>
    </location>
</feature>
<feature type="compositionally biased region" description="Basic and acidic residues" evidence="1">
    <location>
        <begin position="817"/>
        <end position="826"/>
    </location>
</feature>
<accession>A0AAW0EZX2</accession>
<feature type="region of interest" description="Disordered" evidence="1">
    <location>
        <begin position="81"/>
        <end position="133"/>
    </location>
</feature>
<evidence type="ECO:0000313" key="2">
    <source>
        <dbReference type="EMBL" id="KAK7199847.1"/>
    </source>
</evidence>
<comment type="caution">
    <text evidence="2">The sequence shown here is derived from an EMBL/GenBank/DDBJ whole genome shotgun (WGS) entry which is preliminary data.</text>
</comment>
<feature type="compositionally biased region" description="Low complexity" evidence="1">
    <location>
        <begin position="254"/>
        <end position="282"/>
    </location>
</feature>
<dbReference type="PANTHER" id="PTHR39666">
    <property type="entry name" value="RANBP2-TYPE DOMAIN-CONTAINING PROTEIN"/>
    <property type="match status" value="1"/>
</dbReference>
<feature type="compositionally biased region" description="Pro residues" evidence="1">
    <location>
        <begin position="482"/>
        <end position="497"/>
    </location>
</feature>
<dbReference type="AlphaFoldDB" id="A0AAW0EZX2"/>
<dbReference type="Proteomes" id="UP001430356">
    <property type="component" value="Unassembled WGS sequence"/>
</dbReference>
<evidence type="ECO:0000256" key="1">
    <source>
        <dbReference type="SAM" id="MobiDB-lite"/>
    </source>
</evidence>
<feature type="compositionally biased region" description="Polar residues" evidence="1">
    <location>
        <begin position="920"/>
        <end position="930"/>
    </location>
</feature>
<keyword evidence="3" id="KW-1185">Reference proteome</keyword>
<gene>
    <name evidence="2" type="ORF">NESM_000032500</name>
</gene>
<feature type="compositionally biased region" description="Low complexity" evidence="1">
    <location>
        <begin position="207"/>
        <end position="216"/>
    </location>
</feature>
<organism evidence="2 3">
    <name type="scientific">Novymonas esmeraldas</name>
    <dbReference type="NCBI Taxonomy" id="1808958"/>
    <lineage>
        <taxon>Eukaryota</taxon>
        <taxon>Discoba</taxon>
        <taxon>Euglenozoa</taxon>
        <taxon>Kinetoplastea</taxon>
        <taxon>Metakinetoplastina</taxon>
        <taxon>Trypanosomatida</taxon>
        <taxon>Trypanosomatidae</taxon>
        <taxon>Novymonas</taxon>
    </lineage>
</organism>
<feature type="region of interest" description="Disordered" evidence="1">
    <location>
        <begin position="1"/>
        <end position="31"/>
    </location>
</feature>
<dbReference type="PANTHER" id="PTHR39666:SF1">
    <property type="entry name" value="NUCLEAR PORE COMPLEX NUP2_50_61 DOMAIN-CONTAINING PROTEIN"/>
    <property type="match status" value="1"/>
</dbReference>
<evidence type="ECO:0000313" key="3">
    <source>
        <dbReference type="Proteomes" id="UP001430356"/>
    </source>
</evidence>
<feature type="region of interest" description="Disordered" evidence="1">
    <location>
        <begin position="450"/>
        <end position="498"/>
    </location>
</feature>
<name>A0AAW0EZX2_9TRYP</name>
<feature type="region of interest" description="Disordered" evidence="1">
    <location>
        <begin position="381"/>
        <end position="409"/>
    </location>
</feature>